<dbReference type="KEGG" id="man:A11S_1443"/>
<dbReference type="EMBL" id="CP003538">
    <property type="protein sequence ID" value="AGH98252.1"/>
    <property type="molecule type" value="Genomic_DNA"/>
</dbReference>
<sequence length="87" mass="9943">MIFDNPYIKDAHLAFVVDHFGRTVPVLVIETTVDLPESMDEVKDHPTLELIEMLAELQSFATYDDRAEFRQVRVISPHMIHPDAGHA</sequence>
<evidence type="ECO:0000313" key="1">
    <source>
        <dbReference type="EMBL" id="AGH98252.1"/>
    </source>
</evidence>
<dbReference type="Proteomes" id="UP000011932">
    <property type="component" value="Chromosome"/>
</dbReference>
<dbReference type="AlphaFoldDB" id="M4VFU7"/>
<gene>
    <name evidence="1" type="ORF">A11S_1443</name>
</gene>
<proteinExistence type="predicted"/>
<dbReference type="STRING" id="349215.A11S_1443"/>
<organism evidence="1 2">
    <name type="scientific">Micavibrio aeruginosavorus EPB</name>
    <dbReference type="NCBI Taxonomy" id="349215"/>
    <lineage>
        <taxon>Bacteria</taxon>
        <taxon>Pseudomonadati</taxon>
        <taxon>Bdellovibrionota</taxon>
        <taxon>Bdellovibrionia</taxon>
        <taxon>Bdellovibrionales</taxon>
        <taxon>Pseudobdellovibrionaceae</taxon>
        <taxon>Micavibrio</taxon>
    </lineage>
</organism>
<evidence type="ECO:0000313" key="2">
    <source>
        <dbReference type="Proteomes" id="UP000011932"/>
    </source>
</evidence>
<dbReference type="RefSeq" id="WP_015467786.1">
    <property type="nucleotide sequence ID" value="NC_020812.1"/>
</dbReference>
<name>M4VFU7_9BACT</name>
<dbReference type="HOGENOM" id="CLU_2479833_0_0_5"/>
<reference evidence="1 2" key="1">
    <citation type="journal article" date="2013" name="ISME J.">
        <title>By their genes ye shall know them: genomic signatures of predatory bacteria.</title>
        <authorList>
            <person name="Pasternak Z."/>
            <person name="Pietrokovski S."/>
            <person name="Rotem O."/>
            <person name="Gophna U."/>
            <person name="Lurie-Weinberger M.N."/>
            <person name="Jurkevitch E."/>
        </authorList>
    </citation>
    <scope>NUCLEOTIDE SEQUENCE [LARGE SCALE GENOMIC DNA]</scope>
    <source>
        <strain evidence="1">EPB</strain>
    </source>
</reference>
<protein>
    <submittedName>
        <fullName evidence="1">Uncharacterized protein</fullName>
    </submittedName>
</protein>
<dbReference type="OrthoDB" id="9837639at2"/>
<accession>M4VFU7</accession>